<proteinExistence type="predicted"/>
<evidence type="ECO:0000313" key="2">
    <source>
        <dbReference type="Proteomes" id="UP000027138"/>
    </source>
</evidence>
<gene>
    <name evidence="1" type="ORF">JCGZ_09519</name>
</gene>
<accession>A0A067KWU2</accession>
<dbReference type="AlphaFoldDB" id="A0A067KWU2"/>
<reference evidence="1 2" key="1">
    <citation type="journal article" date="2014" name="PLoS ONE">
        <title>Global Analysis of Gene Expression Profiles in Physic Nut (Jatropha curcas L.) Seedlings Exposed to Salt Stress.</title>
        <authorList>
            <person name="Zhang L."/>
            <person name="Zhang C."/>
            <person name="Wu P."/>
            <person name="Chen Y."/>
            <person name="Li M."/>
            <person name="Jiang H."/>
            <person name="Wu G."/>
        </authorList>
    </citation>
    <scope>NUCLEOTIDE SEQUENCE [LARGE SCALE GENOMIC DNA]</scope>
    <source>
        <strain evidence="2">cv. GZQX0401</strain>
        <tissue evidence="1">Young leaves</tissue>
    </source>
</reference>
<name>A0A067KWU2_JATCU</name>
<dbReference type="EMBL" id="KK914442">
    <property type="protein sequence ID" value="KDP36304.1"/>
    <property type="molecule type" value="Genomic_DNA"/>
</dbReference>
<sequence>MRASDSLRRFAGTGVLGSTAGACAALTCRGKLDLPGTGVLEGMAWACAALTCEAIFSILVARACLVARFGHASLRPSRIFLLLCGTGVPEGTARACYPLTFKSDFHLREPRLCY</sequence>
<protein>
    <submittedName>
        <fullName evidence="1">Uncharacterized protein</fullName>
    </submittedName>
</protein>
<keyword evidence="2" id="KW-1185">Reference proteome</keyword>
<dbReference type="PROSITE" id="PS51257">
    <property type="entry name" value="PROKAR_LIPOPROTEIN"/>
    <property type="match status" value="1"/>
</dbReference>
<organism evidence="1 2">
    <name type="scientific">Jatropha curcas</name>
    <name type="common">Barbados nut</name>
    <dbReference type="NCBI Taxonomy" id="180498"/>
    <lineage>
        <taxon>Eukaryota</taxon>
        <taxon>Viridiplantae</taxon>
        <taxon>Streptophyta</taxon>
        <taxon>Embryophyta</taxon>
        <taxon>Tracheophyta</taxon>
        <taxon>Spermatophyta</taxon>
        <taxon>Magnoliopsida</taxon>
        <taxon>eudicotyledons</taxon>
        <taxon>Gunneridae</taxon>
        <taxon>Pentapetalae</taxon>
        <taxon>rosids</taxon>
        <taxon>fabids</taxon>
        <taxon>Malpighiales</taxon>
        <taxon>Euphorbiaceae</taxon>
        <taxon>Crotonoideae</taxon>
        <taxon>Jatropheae</taxon>
        <taxon>Jatropha</taxon>
    </lineage>
</organism>
<evidence type="ECO:0000313" key="1">
    <source>
        <dbReference type="EMBL" id="KDP36304.1"/>
    </source>
</evidence>
<dbReference type="Proteomes" id="UP000027138">
    <property type="component" value="Unassembled WGS sequence"/>
</dbReference>